<feature type="region of interest" description="Disordered" evidence="1">
    <location>
        <begin position="141"/>
        <end position="177"/>
    </location>
</feature>
<reference evidence="3 4" key="1">
    <citation type="journal article" date="2018" name="IMA Fungus">
        <title>IMA Genome-F 10: Nine draft genome sequences of Claviceps purpurea s.lat., including C. arundinis, C. humidiphila, and C. cf. spartinae, pseudomolecules for the pitch canker pathogen Fusarium circinatum, draft genome of Davidsoniella eucalypti, Grosmannia galeiformis, Quambalaria eucalypti, and Teratosphaeria destructans.</title>
        <authorList>
            <person name="Wingfield B.D."/>
            <person name="Liu M."/>
            <person name="Nguyen H.D."/>
            <person name="Lane F.A."/>
            <person name="Morgan S.W."/>
            <person name="De Vos L."/>
            <person name="Wilken P.M."/>
            <person name="Duong T.A."/>
            <person name="Aylward J."/>
            <person name="Coetzee M.P."/>
            <person name="Dadej K."/>
            <person name="De Beer Z.W."/>
            <person name="Findlay W."/>
            <person name="Havenga M."/>
            <person name="Kolarik M."/>
            <person name="Menzies J.G."/>
            <person name="Naidoo K."/>
            <person name="Pochopski O."/>
            <person name="Shoukouhi P."/>
            <person name="Santana Q.C."/>
            <person name="Seifert K.A."/>
            <person name="Soal N."/>
            <person name="Steenkamp E.T."/>
            <person name="Tatham C.T."/>
            <person name="van der Nest M.A."/>
            <person name="Wingfield M.J."/>
        </authorList>
    </citation>
    <scope>NUCLEOTIDE SEQUENCE [LARGE SCALE GENOMIC DNA]</scope>
    <source>
        <strain evidence="3">CMW44962</strain>
    </source>
</reference>
<comment type="caution">
    <text evidence="3">The sequence shown here is derived from an EMBL/GenBank/DDBJ whole genome shotgun (WGS) entry which is preliminary data.</text>
</comment>
<keyword evidence="4" id="KW-1185">Reference proteome</keyword>
<dbReference type="EMBL" id="RIBY02001734">
    <property type="protein sequence ID" value="KAH9828237.1"/>
    <property type="molecule type" value="Genomic_DNA"/>
</dbReference>
<evidence type="ECO:0000256" key="2">
    <source>
        <dbReference type="SAM" id="Phobius"/>
    </source>
</evidence>
<name>A0A9W7STI8_9PEZI</name>
<evidence type="ECO:0000256" key="1">
    <source>
        <dbReference type="SAM" id="MobiDB-lite"/>
    </source>
</evidence>
<evidence type="ECO:0000313" key="4">
    <source>
        <dbReference type="Proteomes" id="UP001138500"/>
    </source>
</evidence>
<keyword evidence="2" id="KW-0812">Transmembrane</keyword>
<feature type="transmembrane region" description="Helical" evidence="2">
    <location>
        <begin position="184"/>
        <end position="203"/>
    </location>
</feature>
<keyword evidence="2" id="KW-1133">Transmembrane helix</keyword>
<feature type="compositionally biased region" description="Polar residues" evidence="1">
    <location>
        <begin position="33"/>
        <end position="47"/>
    </location>
</feature>
<evidence type="ECO:0000313" key="3">
    <source>
        <dbReference type="EMBL" id="KAH9828237.1"/>
    </source>
</evidence>
<reference evidence="3 4" key="2">
    <citation type="journal article" date="2021" name="Curr. Genet.">
        <title>Genetic response to nitrogen starvation in the aggressive Eucalyptus foliar pathogen Teratosphaeria destructans.</title>
        <authorList>
            <person name="Havenga M."/>
            <person name="Wingfield B.D."/>
            <person name="Wingfield M.J."/>
            <person name="Dreyer L.L."/>
            <person name="Roets F."/>
            <person name="Aylward J."/>
        </authorList>
    </citation>
    <scope>NUCLEOTIDE SEQUENCE [LARGE SCALE GENOMIC DNA]</scope>
    <source>
        <strain evidence="3">CMW44962</strain>
    </source>
</reference>
<dbReference type="Proteomes" id="UP001138500">
    <property type="component" value="Unassembled WGS sequence"/>
</dbReference>
<organism evidence="3 4">
    <name type="scientific">Teratosphaeria destructans</name>
    <dbReference type="NCBI Taxonomy" id="418781"/>
    <lineage>
        <taxon>Eukaryota</taxon>
        <taxon>Fungi</taxon>
        <taxon>Dikarya</taxon>
        <taxon>Ascomycota</taxon>
        <taxon>Pezizomycotina</taxon>
        <taxon>Dothideomycetes</taxon>
        <taxon>Dothideomycetidae</taxon>
        <taxon>Mycosphaerellales</taxon>
        <taxon>Teratosphaeriaceae</taxon>
        <taxon>Teratosphaeria</taxon>
    </lineage>
</organism>
<feature type="compositionally biased region" description="Polar residues" evidence="1">
    <location>
        <begin position="1"/>
        <end position="22"/>
    </location>
</feature>
<proteinExistence type="predicted"/>
<feature type="compositionally biased region" description="Pro residues" evidence="1">
    <location>
        <begin position="152"/>
        <end position="170"/>
    </location>
</feature>
<keyword evidence="2" id="KW-0472">Membrane</keyword>
<protein>
    <submittedName>
        <fullName evidence="3">Uncharacterized protein</fullName>
    </submittedName>
</protein>
<sequence>MISRSSNKTLKPEQLTSFIQARNEQDPPAYRTPGSTHPNSAHSSTKKPPTPQDLRTFVERHTRHRPSTPRPPVFPGRRIDSGMPDRIPTIDSEPTYRPMRDAATPPGTVPPSNTGIAQDSPLTEEDWFAIIRNANVAGLQASGPHASSAIPPALPALPAPPAPPPAPPEQPSASGRKHPKTFRWTILVTFLLIALLLLLLPFTCVCDPDFRPRQSTPLHRALDFVKHMSEDGQFDAYSGNLEAFLAGEWQAYHLLCTLPQAAEIRQGTAWYREGYKRFVRNTTEVPPNFTCASTRADWVSNSHAKGLEHPLFDVAKTIHQGRTVADNISVDLQQKFTNLHKSLRGFDGVLQHAKQQEARLWPTVRRAIRVFESPDPVTGSIHYQLWVAFLRIPWTIDKILLPVVLGEPLYFDLIDRQVPNVARSLLAFTELDTFADELGKFSGHCYGSVDRAIYEAKELGVVDFEFSEGMHAIRQLCDWAGGKATSGSWAVGLDGWPTKGLARHLQDGLPNDLQTWSSTAPEWVHPRAIASLKAVVYELEAGVGIKYLPPDAHD</sequence>
<accession>A0A9W7STI8</accession>
<dbReference type="AlphaFoldDB" id="A0A9W7STI8"/>
<feature type="region of interest" description="Disordered" evidence="1">
    <location>
        <begin position="1"/>
        <end position="97"/>
    </location>
</feature>
<gene>
    <name evidence="3" type="ORF">Tdes44962_MAKER09426</name>
</gene>